<evidence type="ECO:0000313" key="8">
    <source>
        <dbReference type="Proteomes" id="UP000243904"/>
    </source>
</evidence>
<keyword evidence="8" id="KW-1185">Reference proteome</keyword>
<reference evidence="8" key="1">
    <citation type="submission" date="2016-10" db="EMBL/GenBank/DDBJ databases">
        <authorList>
            <person name="Varghese N."/>
            <person name="Submissions S."/>
        </authorList>
    </citation>
    <scope>NUCLEOTIDE SEQUENCE [LARGE SCALE GENOMIC DNA]</scope>
    <source>
        <strain evidence="8">GAS369</strain>
    </source>
</reference>
<comment type="similarity">
    <text evidence="1">In the C-terminal section; belongs to the class-I pyridoxal-phosphate-dependent aminotransferase family.</text>
</comment>
<dbReference type="CDD" id="cd00609">
    <property type="entry name" value="AAT_like"/>
    <property type="match status" value="1"/>
</dbReference>
<dbReference type="InterPro" id="IPR036388">
    <property type="entry name" value="WH-like_DNA-bd_sf"/>
</dbReference>
<dbReference type="SMART" id="SM00345">
    <property type="entry name" value="HTH_GNTR"/>
    <property type="match status" value="1"/>
</dbReference>
<accession>A0A1H1UGB5</accession>
<gene>
    <name evidence="7" type="ORF">SAMN05444158_2947</name>
</gene>
<dbReference type="InterPro" id="IPR000524">
    <property type="entry name" value="Tscrpt_reg_HTH_GntR"/>
</dbReference>
<protein>
    <submittedName>
        <fullName evidence="7">DNA-binding transcriptional regulator, MocR family, contains an aminotransferase domain</fullName>
    </submittedName>
</protein>
<dbReference type="InterPro" id="IPR036390">
    <property type="entry name" value="WH_DNA-bd_sf"/>
</dbReference>
<dbReference type="CDD" id="cd07377">
    <property type="entry name" value="WHTH_GntR"/>
    <property type="match status" value="1"/>
</dbReference>
<keyword evidence="4 7" id="KW-0238">DNA-binding</keyword>
<evidence type="ECO:0000256" key="3">
    <source>
        <dbReference type="ARBA" id="ARBA00023015"/>
    </source>
</evidence>
<evidence type="ECO:0000256" key="1">
    <source>
        <dbReference type="ARBA" id="ARBA00005384"/>
    </source>
</evidence>
<dbReference type="PANTHER" id="PTHR46577">
    <property type="entry name" value="HTH-TYPE TRANSCRIPTIONAL REGULATORY PROTEIN GABR"/>
    <property type="match status" value="1"/>
</dbReference>
<dbReference type="Gene3D" id="1.10.10.10">
    <property type="entry name" value="Winged helix-like DNA-binding domain superfamily/Winged helix DNA-binding domain"/>
    <property type="match status" value="1"/>
</dbReference>
<evidence type="ECO:0000259" key="6">
    <source>
        <dbReference type="PROSITE" id="PS50949"/>
    </source>
</evidence>
<dbReference type="Proteomes" id="UP000243904">
    <property type="component" value="Chromosome I"/>
</dbReference>
<organism evidence="7 8">
    <name type="scientific">Bradyrhizobium canariense</name>
    <dbReference type="NCBI Taxonomy" id="255045"/>
    <lineage>
        <taxon>Bacteria</taxon>
        <taxon>Pseudomonadati</taxon>
        <taxon>Pseudomonadota</taxon>
        <taxon>Alphaproteobacteria</taxon>
        <taxon>Hyphomicrobiales</taxon>
        <taxon>Nitrobacteraceae</taxon>
        <taxon>Bradyrhizobium</taxon>
    </lineage>
</organism>
<keyword evidence="3" id="KW-0805">Transcription regulation</keyword>
<proteinExistence type="inferred from homology"/>
<dbReference type="InterPro" id="IPR004839">
    <property type="entry name" value="Aminotransferase_I/II_large"/>
</dbReference>
<evidence type="ECO:0000256" key="5">
    <source>
        <dbReference type="ARBA" id="ARBA00023163"/>
    </source>
</evidence>
<dbReference type="Pfam" id="PF00392">
    <property type="entry name" value="GntR"/>
    <property type="match status" value="1"/>
</dbReference>
<dbReference type="InterPro" id="IPR015421">
    <property type="entry name" value="PyrdxlP-dep_Trfase_major"/>
</dbReference>
<evidence type="ECO:0000313" key="7">
    <source>
        <dbReference type="EMBL" id="SDS71420.1"/>
    </source>
</evidence>
<evidence type="ECO:0000256" key="2">
    <source>
        <dbReference type="ARBA" id="ARBA00022898"/>
    </source>
</evidence>
<dbReference type="GO" id="GO:0008483">
    <property type="term" value="F:transaminase activity"/>
    <property type="evidence" value="ECO:0007669"/>
    <property type="project" value="UniProtKB-KW"/>
</dbReference>
<dbReference type="PROSITE" id="PS50949">
    <property type="entry name" value="HTH_GNTR"/>
    <property type="match status" value="1"/>
</dbReference>
<keyword evidence="7" id="KW-0032">Aminotransferase</keyword>
<keyword evidence="2" id="KW-0663">Pyridoxal phosphate</keyword>
<dbReference type="PANTHER" id="PTHR46577:SF1">
    <property type="entry name" value="HTH-TYPE TRANSCRIPTIONAL REGULATORY PROTEIN GABR"/>
    <property type="match status" value="1"/>
</dbReference>
<dbReference type="SUPFAM" id="SSF53383">
    <property type="entry name" value="PLP-dependent transferases"/>
    <property type="match status" value="1"/>
</dbReference>
<keyword evidence="7" id="KW-0808">Transferase</keyword>
<dbReference type="GO" id="GO:0003700">
    <property type="term" value="F:DNA-binding transcription factor activity"/>
    <property type="evidence" value="ECO:0007669"/>
    <property type="project" value="InterPro"/>
</dbReference>
<dbReference type="GO" id="GO:0030170">
    <property type="term" value="F:pyridoxal phosphate binding"/>
    <property type="evidence" value="ECO:0007669"/>
    <property type="project" value="InterPro"/>
</dbReference>
<dbReference type="SUPFAM" id="SSF46785">
    <property type="entry name" value="Winged helix' DNA-binding domain"/>
    <property type="match status" value="1"/>
</dbReference>
<dbReference type="AlphaFoldDB" id="A0A1H1UGB5"/>
<sequence>MSQTSTSTSGDWLPVLSDMDGPRYLAFVQALENDVQTGILKPGTRLLPQRDMANQLGLSVGTVSRAYAEAEARGLISGEVGRGTFVQRRRLPANTKATAQTTINLALNVPPSTGEAELIASVLSEILVDGALSPLLGYLPHQGLPSHREIMAGWLAAFGMKAETANLFITHGGQHALSIALNMVAAPKETVLTERFTYSGMVALSAQNEYRLHGVDGDAQGLLPEALDRAFTETGARVLFATPSLQTPTGTVMMLERRQQIADVVQKHRAYFLEDDVYAFLFASPPTPISTLIPDRSFYVTSFAKCLAPGLRIAAMIVPEQFRDRSINAVRATGWMASPIMAEVVARLIHSGDLLRQVHAKRAAAARRNAIADRVLGTWLTPMSDTPGFHRWLPIPAGRTLIALVTQAAQAGITIAPPGALQQVDRGTLGTRLCLGHPATDDILENALLELRQILEAAEAISFV</sequence>
<keyword evidence="5" id="KW-0804">Transcription</keyword>
<dbReference type="InterPro" id="IPR051446">
    <property type="entry name" value="HTH_trans_reg/aminotransferase"/>
</dbReference>
<dbReference type="EMBL" id="LT629750">
    <property type="protein sequence ID" value="SDS71420.1"/>
    <property type="molecule type" value="Genomic_DNA"/>
</dbReference>
<dbReference type="Pfam" id="PF00155">
    <property type="entry name" value="Aminotran_1_2"/>
    <property type="match status" value="1"/>
</dbReference>
<dbReference type="Gene3D" id="3.40.640.10">
    <property type="entry name" value="Type I PLP-dependent aspartate aminotransferase-like (Major domain)"/>
    <property type="match status" value="1"/>
</dbReference>
<evidence type="ECO:0000256" key="4">
    <source>
        <dbReference type="ARBA" id="ARBA00023125"/>
    </source>
</evidence>
<dbReference type="GO" id="GO:0003677">
    <property type="term" value="F:DNA binding"/>
    <property type="evidence" value="ECO:0007669"/>
    <property type="project" value="UniProtKB-KW"/>
</dbReference>
<dbReference type="InterPro" id="IPR015424">
    <property type="entry name" value="PyrdxlP-dep_Trfase"/>
</dbReference>
<feature type="domain" description="HTH gntR-type" evidence="6">
    <location>
        <begin position="21"/>
        <end position="89"/>
    </location>
</feature>
<name>A0A1H1UGB5_9BRAD</name>